<protein>
    <submittedName>
        <fullName evidence="3">Toprim domain-containing protein</fullName>
    </submittedName>
</protein>
<dbReference type="PANTHER" id="PTHR30313:SF2">
    <property type="entry name" value="DNA PRIMASE"/>
    <property type="match status" value="1"/>
</dbReference>
<dbReference type="SUPFAM" id="SSF56731">
    <property type="entry name" value="DNA primase core"/>
    <property type="match status" value="1"/>
</dbReference>
<feature type="domain" description="Toprim" evidence="2">
    <location>
        <begin position="449"/>
        <end position="536"/>
    </location>
</feature>
<dbReference type="Gene3D" id="3.90.980.10">
    <property type="entry name" value="DNA primase, catalytic core, N-terminal domain"/>
    <property type="match status" value="1"/>
</dbReference>
<accession>A0ABR8LF10</accession>
<dbReference type="PROSITE" id="PS50880">
    <property type="entry name" value="TOPRIM"/>
    <property type="match status" value="1"/>
</dbReference>
<evidence type="ECO:0000256" key="1">
    <source>
        <dbReference type="SAM" id="MobiDB-lite"/>
    </source>
</evidence>
<sequence length="679" mass="72427">MQSDRRSVRGVVDEVRDPERPDAAALLDVAAQEASLLRSGQDWARFLDLAAKHRGYGFAALLLIRASRPDATMLADYDSWRRLGRQVVKGERGIRIVQSNGARPSTVFDIGQTTAIPSADSRVPGAAPLEPAEALAALSDFAGRLGFPVVRSPYDGVALTVLSNEHGRRFIRAADHLDHNTAVAAVAHELAHVLLKHPAEAPAVSSPVCRGIAKLQADSVAYLVLRRLGMNAHGIGFPSVSSWARADPRAPRFGTMLAVGDRVLLTASLVTTHMDSASRTTTDVQQGRTKDVRRAEPETAQDPETTSSVAQVREVHRQAEQFFVAHLNGGWAVPYLGKRGIDAQTARAWRIGYAPSGRKGLVAHLRSRGYEDAVLEASGLARRRGTRLVDALQDRIVLTLRTPEGGIAGFIGRHSPRGHGPKYLASRGSAKGSVLYGLAENRQALAAGAHPVIVEGPFDAIAVTLAGRGRYVGVATCGTALSPAQVDALGQVSDLGTTAAVITFDGDSAGMRGAVKAFELLRDAEAVRLPEGRDPSAILAQDGPAALHRLLDRSRVPLADIAVDAELSRFPRLQFAEDRMRALQAVAPIVADLPSGQVARQVVRTATRLGLEAMTVNEAVVNAVEQARLRPGLEARDLSAIEVAGLDVRPKTSAPTWRPADVSPASSGHRPPYAPYKKT</sequence>
<evidence type="ECO:0000313" key="4">
    <source>
        <dbReference type="Proteomes" id="UP000653231"/>
    </source>
</evidence>
<evidence type="ECO:0000259" key="2">
    <source>
        <dbReference type="PROSITE" id="PS50880"/>
    </source>
</evidence>
<name>A0ABR8LF10_9ACTN</name>
<feature type="region of interest" description="Disordered" evidence="1">
    <location>
        <begin position="275"/>
        <end position="310"/>
    </location>
</feature>
<reference evidence="3 4" key="1">
    <citation type="submission" date="2020-09" db="EMBL/GenBank/DDBJ databases">
        <title>Actinomycete isolated from the Camponotus japonicus Mayr.</title>
        <authorList>
            <person name="Gong X."/>
        </authorList>
    </citation>
    <scope>NUCLEOTIDE SEQUENCE [LARGE SCALE GENOMIC DNA]</scope>
    <source>
        <strain evidence="3 4">2C-HV3</strain>
    </source>
</reference>
<feature type="region of interest" description="Disordered" evidence="1">
    <location>
        <begin position="651"/>
        <end position="679"/>
    </location>
</feature>
<evidence type="ECO:0000313" key="3">
    <source>
        <dbReference type="EMBL" id="MBD3147058.1"/>
    </source>
</evidence>
<dbReference type="PANTHER" id="PTHR30313">
    <property type="entry name" value="DNA PRIMASE"/>
    <property type="match status" value="1"/>
</dbReference>
<keyword evidence="4" id="KW-1185">Reference proteome</keyword>
<dbReference type="SMART" id="SM00493">
    <property type="entry name" value="TOPRIM"/>
    <property type="match status" value="1"/>
</dbReference>
<dbReference type="RefSeq" id="WP_191054298.1">
    <property type="nucleotide sequence ID" value="NZ_JACXRZ010000026.1"/>
</dbReference>
<dbReference type="InterPro" id="IPR034151">
    <property type="entry name" value="TOPRIM_DnaG_bac"/>
</dbReference>
<feature type="compositionally biased region" description="Polar residues" evidence="1">
    <location>
        <begin position="275"/>
        <end position="287"/>
    </location>
</feature>
<dbReference type="InterPro" id="IPR006171">
    <property type="entry name" value="TOPRIM_dom"/>
</dbReference>
<dbReference type="Proteomes" id="UP000653231">
    <property type="component" value="Unassembled WGS sequence"/>
</dbReference>
<dbReference type="Pfam" id="PF13155">
    <property type="entry name" value="Toprim_2"/>
    <property type="match status" value="1"/>
</dbReference>
<dbReference type="InterPro" id="IPR050219">
    <property type="entry name" value="DnaG_primase"/>
</dbReference>
<dbReference type="Gene3D" id="3.40.1360.10">
    <property type="match status" value="1"/>
</dbReference>
<dbReference type="InterPro" id="IPR037068">
    <property type="entry name" value="DNA_primase_core_N_sf"/>
</dbReference>
<dbReference type="EMBL" id="JACXRZ010000026">
    <property type="protein sequence ID" value="MBD3147058.1"/>
    <property type="molecule type" value="Genomic_DNA"/>
</dbReference>
<dbReference type="Pfam" id="PF08275">
    <property type="entry name" value="DNAG_N"/>
    <property type="match status" value="1"/>
</dbReference>
<comment type="caution">
    <text evidence="3">The sequence shown here is derived from an EMBL/GenBank/DDBJ whole genome shotgun (WGS) entry which is preliminary data.</text>
</comment>
<proteinExistence type="predicted"/>
<gene>
    <name evidence="3" type="ORF">IEQ31_28270</name>
</gene>
<dbReference type="InterPro" id="IPR013264">
    <property type="entry name" value="DNAG_N"/>
</dbReference>
<feature type="compositionally biased region" description="Basic and acidic residues" evidence="1">
    <location>
        <begin position="288"/>
        <end position="297"/>
    </location>
</feature>
<organism evidence="3 4">
    <name type="scientific">Microbispora bryophytorum subsp. camponoti</name>
    <dbReference type="NCBI Taxonomy" id="1677852"/>
    <lineage>
        <taxon>Bacteria</taxon>
        <taxon>Bacillati</taxon>
        <taxon>Actinomycetota</taxon>
        <taxon>Actinomycetes</taxon>
        <taxon>Streptosporangiales</taxon>
        <taxon>Streptosporangiaceae</taxon>
        <taxon>Microbispora</taxon>
    </lineage>
</organism>
<dbReference type="CDD" id="cd03364">
    <property type="entry name" value="TOPRIM_DnaG_primases"/>
    <property type="match status" value="1"/>
</dbReference>